<sequence>MSTAAQPPLAERLRPRSLAEVIGQRHILGPGMPLRLAFESGRPHSCILWGPPGVGKTTIARLMAGAFDAQFISISAVLGGVKDIREAVQLAENARDGLMQQRTLVFVDEVHRFNKSQQDAFLPHVESGLFTFIGATTENPSFEVNSALLSRAAVYVLQPLSGEDLKQIVALAQSQKALPAIENIAIDRLVAYADGDARRLLNTLETLGMAAAQQQRTDITDAWLVQVLGQQMRRYDKGGEQFYDTISALHKSVRGSDPDAALYWLVRMLDGGAEPRYLARRLVRMASEDIGLADPRALRMALDCTEVYERLGSPEGELALAQCVVYLAVAPKSNAVYKAYNAARAWVQQDATRPVPLHLRNAPTTLMKELDYGKGYRYAHDEEGGFAAGERYLPDGMAAPGFYQPVRRGLEIKIADKLEQLRQRNAAADAAPDTD</sequence>
<dbReference type="OrthoDB" id="9778364at2"/>
<dbReference type="FunFam" id="1.20.272.10:FF:000001">
    <property type="entry name" value="Putative AAA family ATPase"/>
    <property type="match status" value="1"/>
</dbReference>
<dbReference type="PANTHER" id="PTHR13779">
    <property type="entry name" value="WERNER HELICASE-INTERACTING PROTEIN 1 FAMILY MEMBER"/>
    <property type="match status" value="1"/>
</dbReference>
<keyword evidence="6" id="KW-0067">ATP-binding</keyword>
<organism evidence="8 9">
    <name type="scientific">Simplicispira metamorpha</name>
    <dbReference type="NCBI Taxonomy" id="80881"/>
    <lineage>
        <taxon>Bacteria</taxon>
        <taxon>Pseudomonadati</taxon>
        <taxon>Pseudomonadota</taxon>
        <taxon>Betaproteobacteria</taxon>
        <taxon>Burkholderiales</taxon>
        <taxon>Comamonadaceae</taxon>
        <taxon>Simplicispira</taxon>
    </lineage>
</organism>
<evidence type="ECO:0000256" key="4">
    <source>
        <dbReference type="ARBA" id="ARBA00022705"/>
    </source>
</evidence>
<dbReference type="InterPro" id="IPR027417">
    <property type="entry name" value="P-loop_NTPase"/>
</dbReference>
<dbReference type="Gene3D" id="1.10.8.60">
    <property type="match status" value="1"/>
</dbReference>
<dbReference type="GO" id="GO:0003677">
    <property type="term" value="F:DNA binding"/>
    <property type="evidence" value="ECO:0007669"/>
    <property type="project" value="InterPro"/>
</dbReference>
<dbReference type="Pfam" id="PF12002">
    <property type="entry name" value="MgsA_C"/>
    <property type="match status" value="1"/>
</dbReference>
<accession>A0A4R2NEP8</accession>
<keyword evidence="4" id="KW-0235">DNA replication</keyword>
<evidence type="ECO:0000313" key="9">
    <source>
        <dbReference type="Proteomes" id="UP000295182"/>
    </source>
</evidence>
<dbReference type="InterPro" id="IPR003593">
    <property type="entry name" value="AAA+_ATPase"/>
</dbReference>
<dbReference type="SMART" id="SM00382">
    <property type="entry name" value="AAA"/>
    <property type="match status" value="1"/>
</dbReference>
<dbReference type="InterPro" id="IPR021886">
    <property type="entry name" value="MgsA_C"/>
</dbReference>
<evidence type="ECO:0000256" key="1">
    <source>
        <dbReference type="ARBA" id="ARBA00002393"/>
    </source>
</evidence>
<reference evidence="8 9" key="1">
    <citation type="submission" date="2019-03" db="EMBL/GenBank/DDBJ databases">
        <title>Genomic Encyclopedia of Type Strains, Phase IV (KMG-IV): sequencing the most valuable type-strain genomes for metagenomic binning, comparative biology and taxonomic classification.</title>
        <authorList>
            <person name="Goeker M."/>
        </authorList>
    </citation>
    <scope>NUCLEOTIDE SEQUENCE [LARGE SCALE GENOMIC DNA]</scope>
    <source>
        <strain evidence="8 9">DSM 1837</strain>
    </source>
</reference>
<keyword evidence="9" id="KW-1185">Reference proteome</keyword>
<dbReference type="InterPro" id="IPR051314">
    <property type="entry name" value="AAA_ATPase_RarA/MGS1/WRNIP1"/>
</dbReference>
<evidence type="ECO:0000256" key="2">
    <source>
        <dbReference type="ARBA" id="ARBA00008959"/>
    </source>
</evidence>
<dbReference type="CDD" id="cd18139">
    <property type="entry name" value="HLD_clamp_RarA"/>
    <property type="match status" value="1"/>
</dbReference>
<evidence type="ECO:0000256" key="5">
    <source>
        <dbReference type="ARBA" id="ARBA00022741"/>
    </source>
</evidence>
<dbReference type="GO" id="GO:0005524">
    <property type="term" value="F:ATP binding"/>
    <property type="evidence" value="ECO:0007669"/>
    <property type="project" value="UniProtKB-KW"/>
</dbReference>
<dbReference type="EMBL" id="SLXH01000004">
    <property type="protein sequence ID" value="TCP19592.1"/>
    <property type="molecule type" value="Genomic_DNA"/>
</dbReference>
<dbReference type="GO" id="GO:0016887">
    <property type="term" value="F:ATP hydrolysis activity"/>
    <property type="evidence" value="ECO:0007669"/>
    <property type="project" value="InterPro"/>
</dbReference>
<name>A0A4R2NEP8_9BURK</name>
<comment type="caution">
    <text evidence="8">The sequence shown here is derived from an EMBL/GenBank/DDBJ whole genome shotgun (WGS) entry which is preliminary data.</text>
</comment>
<dbReference type="SUPFAM" id="SSF48019">
    <property type="entry name" value="post-AAA+ oligomerization domain-like"/>
    <property type="match status" value="1"/>
</dbReference>
<evidence type="ECO:0000259" key="7">
    <source>
        <dbReference type="SMART" id="SM00382"/>
    </source>
</evidence>
<dbReference type="GO" id="GO:0008047">
    <property type="term" value="F:enzyme activator activity"/>
    <property type="evidence" value="ECO:0007669"/>
    <property type="project" value="TreeGrafter"/>
</dbReference>
<evidence type="ECO:0000256" key="3">
    <source>
        <dbReference type="ARBA" id="ARBA00020776"/>
    </source>
</evidence>
<dbReference type="SUPFAM" id="SSF52540">
    <property type="entry name" value="P-loop containing nucleoside triphosphate hydrolases"/>
    <property type="match status" value="1"/>
</dbReference>
<dbReference type="Gene3D" id="1.10.3710.10">
    <property type="entry name" value="DNA polymerase III clamp loader subunits, C-terminal domain"/>
    <property type="match status" value="1"/>
</dbReference>
<dbReference type="InterPro" id="IPR008921">
    <property type="entry name" value="DNA_pol3_clamp-load_cplx_C"/>
</dbReference>
<dbReference type="InterPro" id="IPR032423">
    <property type="entry name" value="AAA_assoc_2"/>
</dbReference>
<dbReference type="GO" id="GO:0000731">
    <property type="term" value="P:DNA synthesis involved in DNA repair"/>
    <property type="evidence" value="ECO:0007669"/>
    <property type="project" value="TreeGrafter"/>
</dbReference>
<dbReference type="Pfam" id="PF16193">
    <property type="entry name" value="AAA_assoc_2"/>
    <property type="match status" value="1"/>
</dbReference>
<dbReference type="PANTHER" id="PTHR13779:SF7">
    <property type="entry name" value="ATPASE WRNIP1"/>
    <property type="match status" value="1"/>
</dbReference>
<dbReference type="Gene3D" id="1.20.272.10">
    <property type="match status" value="1"/>
</dbReference>
<dbReference type="Gene3D" id="3.40.50.300">
    <property type="entry name" value="P-loop containing nucleotide triphosphate hydrolases"/>
    <property type="match status" value="1"/>
</dbReference>
<dbReference type="AlphaFoldDB" id="A0A4R2NEP8"/>
<dbReference type="RefSeq" id="WP_119011954.1">
    <property type="nucleotide sequence ID" value="NZ_QXNC01000002.1"/>
</dbReference>
<evidence type="ECO:0000256" key="6">
    <source>
        <dbReference type="ARBA" id="ARBA00022840"/>
    </source>
</evidence>
<gene>
    <name evidence="8" type="ORF">EV674_10451</name>
</gene>
<dbReference type="CDD" id="cd00009">
    <property type="entry name" value="AAA"/>
    <property type="match status" value="1"/>
</dbReference>
<dbReference type="Pfam" id="PF00004">
    <property type="entry name" value="AAA"/>
    <property type="match status" value="1"/>
</dbReference>
<protein>
    <recommendedName>
        <fullName evidence="3">Replication-associated recombination protein A</fullName>
    </recommendedName>
</protein>
<dbReference type="GO" id="GO:0006261">
    <property type="term" value="P:DNA-templated DNA replication"/>
    <property type="evidence" value="ECO:0007669"/>
    <property type="project" value="TreeGrafter"/>
</dbReference>
<comment type="similarity">
    <text evidence="2">Belongs to the AAA ATPase family. RarA/MGS1/WRNIP1 subfamily.</text>
</comment>
<feature type="domain" description="AAA+ ATPase" evidence="7">
    <location>
        <begin position="42"/>
        <end position="160"/>
    </location>
</feature>
<dbReference type="InterPro" id="IPR003959">
    <property type="entry name" value="ATPase_AAA_core"/>
</dbReference>
<comment type="function">
    <text evidence="1">DNA-dependent ATPase that plays important roles in cellular responses to stalled DNA replication processes.</text>
</comment>
<dbReference type="Proteomes" id="UP000295182">
    <property type="component" value="Unassembled WGS sequence"/>
</dbReference>
<dbReference type="GO" id="GO:0017116">
    <property type="term" value="F:single-stranded DNA helicase activity"/>
    <property type="evidence" value="ECO:0007669"/>
    <property type="project" value="TreeGrafter"/>
</dbReference>
<dbReference type="FunFam" id="3.40.50.300:FF:000137">
    <property type="entry name" value="Replication-associated recombination protein A"/>
    <property type="match status" value="1"/>
</dbReference>
<keyword evidence="5" id="KW-0547">Nucleotide-binding</keyword>
<evidence type="ECO:0000313" key="8">
    <source>
        <dbReference type="EMBL" id="TCP19592.1"/>
    </source>
</evidence>
<proteinExistence type="inferred from homology"/>